<sequence length="164" mass="18883">MNSLNWQNDPEYLQQVADLLILPEIQQLQLITQHRYSNRLEHSLSVSYHSFLIGKKLHLNVRALARGGLLHDLFYYDWDNQALDFRTHAYVHSQIALENAQSLTDLTPMEADIISKHMFGATLAPPKYLESLLVNLVDDYCAVKEAFTPIWAAVKQKLQTVISY</sequence>
<dbReference type="Pfam" id="PF01966">
    <property type="entry name" value="HD"/>
    <property type="match status" value="1"/>
</dbReference>
<dbReference type="EMBL" id="CP093365">
    <property type="protein sequence ID" value="UQS83378.1"/>
    <property type="molecule type" value="Genomic_DNA"/>
</dbReference>
<dbReference type="InterPro" id="IPR006674">
    <property type="entry name" value="HD_domain"/>
</dbReference>
<dbReference type="Gene3D" id="1.10.3210.10">
    <property type="entry name" value="Hypothetical protein af1432"/>
    <property type="match status" value="1"/>
</dbReference>
<keyword evidence="3" id="KW-1185">Reference proteome</keyword>
<name>A0ABY4PCI4_9LACO</name>
<feature type="domain" description="HD" evidence="1">
    <location>
        <begin position="39"/>
        <end position="141"/>
    </location>
</feature>
<proteinExistence type="predicted"/>
<dbReference type="InterPro" id="IPR003607">
    <property type="entry name" value="HD/PDEase_dom"/>
</dbReference>
<evidence type="ECO:0000313" key="3">
    <source>
        <dbReference type="Proteomes" id="UP000831947"/>
    </source>
</evidence>
<dbReference type="SUPFAM" id="SSF109604">
    <property type="entry name" value="HD-domain/PDEase-like"/>
    <property type="match status" value="1"/>
</dbReference>
<dbReference type="RefSeq" id="WP_249512604.1">
    <property type="nucleotide sequence ID" value="NZ_CP093365.1"/>
</dbReference>
<dbReference type="CDD" id="cd00077">
    <property type="entry name" value="HDc"/>
    <property type="match status" value="1"/>
</dbReference>
<reference evidence="2 3" key="1">
    <citation type="journal article" date="2022" name="Int. J. Syst. Evol. Microbiol.">
        <title>Apilactobacillus apisilvae sp. nov., Nicolia spurrieriana gen. nov. sp. nov., Bombilactobacillus folatiphilus sp. nov. and Bombilactobacillus thymidiniphilus sp. nov., four new lactic acid bacterial isolates from stingless bees Tetragonula carbonaria and Austroplebeia australis.</title>
        <authorList>
            <person name="Oliphant S.A."/>
            <person name="Watson-Haigh N.S."/>
            <person name="Sumby K.M."/>
            <person name="Gardner J."/>
            <person name="Groom S."/>
            <person name="Jiranek V."/>
        </authorList>
    </citation>
    <scope>NUCLEOTIDE SEQUENCE [LARGE SCALE GENOMIC DNA]</scope>
    <source>
        <strain evidence="2 3">SG4_A1</strain>
    </source>
</reference>
<evidence type="ECO:0000313" key="2">
    <source>
        <dbReference type="EMBL" id="UQS83378.1"/>
    </source>
</evidence>
<dbReference type="Proteomes" id="UP000831947">
    <property type="component" value="Chromosome"/>
</dbReference>
<organism evidence="2 3">
    <name type="scientific">Bombilactobacillus thymidiniphilus</name>
    <dbReference type="NCBI Taxonomy" id="2923363"/>
    <lineage>
        <taxon>Bacteria</taxon>
        <taxon>Bacillati</taxon>
        <taxon>Bacillota</taxon>
        <taxon>Bacilli</taxon>
        <taxon>Lactobacillales</taxon>
        <taxon>Lactobacillaceae</taxon>
        <taxon>Bombilactobacillus</taxon>
    </lineage>
</organism>
<evidence type="ECO:0000259" key="1">
    <source>
        <dbReference type="Pfam" id="PF01966"/>
    </source>
</evidence>
<protein>
    <submittedName>
        <fullName evidence="2">HD domain-containing protein</fullName>
    </submittedName>
</protein>
<accession>A0ABY4PCI4</accession>
<gene>
    <name evidence="2" type="ORF">MOO47_06270</name>
</gene>